<sequence length="40" mass="4254">MILGISTAGAGGSRLIYTEEVEVVKVEQSNLLDGIRCESD</sequence>
<accession>A0A1I7XC95</accession>
<reference evidence="2" key="1">
    <citation type="submission" date="2016-11" db="UniProtKB">
        <authorList>
            <consortium name="WormBaseParasite"/>
        </authorList>
    </citation>
    <scope>IDENTIFICATION</scope>
</reference>
<protein>
    <submittedName>
        <fullName evidence="2">Uncharacterized protein</fullName>
    </submittedName>
</protein>
<keyword evidence="1" id="KW-1185">Reference proteome</keyword>
<dbReference type="AlphaFoldDB" id="A0A1I7XC95"/>
<dbReference type="Proteomes" id="UP000095283">
    <property type="component" value="Unplaced"/>
</dbReference>
<name>A0A1I7XC95_HETBA</name>
<organism evidence="1 2">
    <name type="scientific">Heterorhabditis bacteriophora</name>
    <name type="common">Entomopathogenic nematode worm</name>
    <dbReference type="NCBI Taxonomy" id="37862"/>
    <lineage>
        <taxon>Eukaryota</taxon>
        <taxon>Metazoa</taxon>
        <taxon>Ecdysozoa</taxon>
        <taxon>Nematoda</taxon>
        <taxon>Chromadorea</taxon>
        <taxon>Rhabditida</taxon>
        <taxon>Rhabditina</taxon>
        <taxon>Rhabditomorpha</taxon>
        <taxon>Strongyloidea</taxon>
        <taxon>Heterorhabditidae</taxon>
        <taxon>Heterorhabditis</taxon>
    </lineage>
</organism>
<evidence type="ECO:0000313" key="2">
    <source>
        <dbReference type="WBParaSite" id="Hba_15139"/>
    </source>
</evidence>
<dbReference type="WBParaSite" id="Hba_15139">
    <property type="protein sequence ID" value="Hba_15139"/>
    <property type="gene ID" value="Hba_15139"/>
</dbReference>
<proteinExistence type="predicted"/>
<evidence type="ECO:0000313" key="1">
    <source>
        <dbReference type="Proteomes" id="UP000095283"/>
    </source>
</evidence>